<sequence length="272" mass="30771">MRIFLIFIGCCLLLSCKKSEVDTGQSYDMIVEGGINTMYKEQYIQLKKLDGLHSNGMTVGVSGATVQIVNGPNTIEFEELGEGLYMGELFNLKDTVGNIFQLRIALNGKLYEAQDQLVPTVPIEKAFLPVEKRGINNSWEVKVSKHLFGMKTSNKWLIIPQKDFSNEDISTFRLPFSYSYRLGAPNVLNTLLGRTYNYEMSKKDSLMVFKLSVSPRYARFLYNLFQETEWKGLLSAVPANVEGNVSGNTLGFFYVMDGVYKTIPIKDIRNSK</sequence>
<evidence type="ECO:0000313" key="1">
    <source>
        <dbReference type="EMBL" id="MDQ1148962.1"/>
    </source>
</evidence>
<comment type="caution">
    <text evidence="1">The sequence shown here is derived from an EMBL/GenBank/DDBJ whole genome shotgun (WGS) entry which is preliminary data.</text>
</comment>
<name>A0ABU0U1Y3_9SPHI</name>
<dbReference type="PROSITE" id="PS51257">
    <property type="entry name" value="PROKAR_LIPOPROTEIN"/>
    <property type="match status" value="1"/>
</dbReference>
<dbReference type="Proteomes" id="UP001244640">
    <property type="component" value="Unassembled WGS sequence"/>
</dbReference>
<evidence type="ECO:0000313" key="2">
    <source>
        <dbReference type="Proteomes" id="UP001244640"/>
    </source>
</evidence>
<evidence type="ECO:0008006" key="3">
    <source>
        <dbReference type="Google" id="ProtNLM"/>
    </source>
</evidence>
<dbReference type="RefSeq" id="WP_307184889.1">
    <property type="nucleotide sequence ID" value="NZ_JAUTBA010000001.1"/>
</dbReference>
<keyword evidence="2" id="KW-1185">Reference proteome</keyword>
<accession>A0ABU0U1Y3</accession>
<gene>
    <name evidence="1" type="ORF">QE382_000946</name>
</gene>
<protein>
    <recommendedName>
        <fullName evidence="3">DUF4249 domain-containing protein</fullName>
    </recommendedName>
</protein>
<organism evidence="1 2">
    <name type="scientific">Sphingobacterium zeae</name>
    <dbReference type="NCBI Taxonomy" id="1776859"/>
    <lineage>
        <taxon>Bacteria</taxon>
        <taxon>Pseudomonadati</taxon>
        <taxon>Bacteroidota</taxon>
        <taxon>Sphingobacteriia</taxon>
        <taxon>Sphingobacteriales</taxon>
        <taxon>Sphingobacteriaceae</taxon>
        <taxon>Sphingobacterium</taxon>
    </lineage>
</organism>
<dbReference type="EMBL" id="JAUTBA010000001">
    <property type="protein sequence ID" value="MDQ1148962.1"/>
    <property type="molecule type" value="Genomic_DNA"/>
</dbReference>
<reference evidence="1 2" key="1">
    <citation type="submission" date="2023-07" db="EMBL/GenBank/DDBJ databases">
        <title>Functional and genomic diversity of the sorghum phyllosphere microbiome.</title>
        <authorList>
            <person name="Shade A."/>
        </authorList>
    </citation>
    <scope>NUCLEOTIDE SEQUENCE [LARGE SCALE GENOMIC DNA]</scope>
    <source>
        <strain evidence="1 2">SORGH_AS_0892</strain>
    </source>
</reference>
<proteinExistence type="predicted"/>